<keyword evidence="11" id="KW-1185">Reference proteome</keyword>
<keyword evidence="8 9" id="KW-0949">S-adenosyl-L-methionine</keyword>
<dbReference type="eggNOG" id="COG0500">
    <property type="taxonomic scope" value="Bacteria"/>
</dbReference>
<dbReference type="InterPro" id="IPR008854">
    <property type="entry name" value="TPMT"/>
</dbReference>
<dbReference type="PROSITE" id="PS51585">
    <property type="entry name" value="SAM_MT_TPMT"/>
    <property type="match status" value="1"/>
</dbReference>
<dbReference type="FunFam" id="3.40.50.150:FF:000101">
    <property type="entry name" value="Thiopurine S-methyltransferase"/>
    <property type="match status" value="1"/>
</dbReference>
<dbReference type="STRING" id="493475.GARC_0502"/>
<dbReference type="AlphaFoldDB" id="K6YLH5"/>
<dbReference type="EMBL" id="BAEO01000007">
    <property type="protein sequence ID" value="GAC17483.1"/>
    <property type="molecule type" value="Genomic_DNA"/>
</dbReference>
<accession>K6YLH5</accession>
<gene>
    <name evidence="9 10" type="primary">tpm</name>
    <name evidence="10" type="ORF">GARC_0502</name>
</gene>
<keyword evidence="5 9" id="KW-0963">Cytoplasm</keyword>
<dbReference type="Proteomes" id="UP000006327">
    <property type="component" value="Unassembled WGS sequence"/>
</dbReference>
<dbReference type="SUPFAM" id="SSF53335">
    <property type="entry name" value="S-adenosyl-L-methionine-dependent methyltransferases"/>
    <property type="match status" value="1"/>
</dbReference>
<feature type="binding site" evidence="9">
    <location>
        <position position="45"/>
    </location>
    <ligand>
        <name>S-adenosyl-L-methionine</name>
        <dbReference type="ChEBI" id="CHEBI:59789"/>
    </ligand>
</feature>
<keyword evidence="7 9" id="KW-0808">Transferase</keyword>
<dbReference type="Pfam" id="PF05724">
    <property type="entry name" value="TPMT"/>
    <property type="match status" value="1"/>
</dbReference>
<dbReference type="PANTHER" id="PTHR10259:SF11">
    <property type="entry name" value="THIOPURINE S-METHYLTRANSFERASE"/>
    <property type="match status" value="1"/>
</dbReference>
<dbReference type="InterPro" id="IPR029063">
    <property type="entry name" value="SAM-dependent_MTases_sf"/>
</dbReference>
<sequence>MKESYWHQKWADNDIAFHENDGNPLLKKHVSLLNLAISSRVFIPLCGKTLDIAWLLSKGYQVVGAELSQFAVQELFKNLGIEPNVSKNGKFDHYQAVNLDIFVGDIFNLSTDIIGSVDAIYDRAALVALPVELRNKYTHHLIEITNKAPQLLICFEYDQSVMAGPPFSIKHENIQQYYSPDYAIKFIERKNVTGGIKGQTPGNEAVWLLQ</sequence>
<evidence type="ECO:0000256" key="8">
    <source>
        <dbReference type="ARBA" id="ARBA00022691"/>
    </source>
</evidence>
<evidence type="ECO:0000256" key="6">
    <source>
        <dbReference type="ARBA" id="ARBA00022603"/>
    </source>
</evidence>
<dbReference type="OrthoDB" id="9778208at2"/>
<evidence type="ECO:0000256" key="7">
    <source>
        <dbReference type="ARBA" id="ARBA00022679"/>
    </source>
</evidence>
<evidence type="ECO:0000256" key="3">
    <source>
        <dbReference type="ARBA" id="ARBA00008145"/>
    </source>
</evidence>
<protein>
    <recommendedName>
        <fullName evidence="4 9">Thiopurine S-methyltransferase</fullName>
        <ecNumber evidence="4 9">2.1.1.67</ecNumber>
    </recommendedName>
    <alternativeName>
        <fullName evidence="9">Thiopurine methyltransferase</fullName>
    </alternativeName>
</protein>
<evidence type="ECO:0000256" key="9">
    <source>
        <dbReference type="HAMAP-Rule" id="MF_00812"/>
    </source>
</evidence>
<comment type="subcellular location">
    <subcellularLocation>
        <location evidence="2 9">Cytoplasm</location>
    </subcellularLocation>
</comment>
<proteinExistence type="inferred from homology"/>
<comment type="similarity">
    <text evidence="3 9">Belongs to the class I-like SAM-binding methyltransferase superfamily. TPMT family.</text>
</comment>
<dbReference type="GO" id="GO:0010038">
    <property type="term" value="P:response to metal ion"/>
    <property type="evidence" value="ECO:0007669"/>
    <property type="project" value="InterPro"/>
</dbReference>
<reference evidence="10 11" key="1">
    <citation type="journal article" date="2017" name="Antonie Van Leeuwenhoek">
        <title>Rhizobium rhizosphaerae sp. nov., a novel species isolated from rice rhizosphere.</title>
        <authorList>
            <person name="Zhao J.J."/>
            <person name="Zhang J."/>
            <person name="Zhang R.J."/>
            <person name="Zhang C.W."/>
            <person name="Yin H.Q."/>
            <person name="Zhang X.X."/>
        </authorList>
    </citation>
    <scope>NUCLEOTIDE SEQUENCE [LARGE SCALE GENOMIC DNA]</scope>
    <source>
        <strain evidence="10 11">BSs20135</strain>
    </source>
</reference>
<evidence type="ECO:0000313" key="11">
    <source>
        <dbReference type="Proteomes" id="UP000006327"/>
    </source>
</evidence>
<dbReference type="HAMAP" id="MF_00812">
    <property type="entry name" value="Thiopur_methtran"/>
    <property type="match status" value="1"/>
</dbReference>
<feature type="binding site" evidence="9">
    <location>
        <position position="10"/>
    </location>
    <ligand>
        <name>S-adenosyl-L-methionine</name>
        <dbReference type="ChEBI" id="CHEBI:59789"/>
    </ligand>
</feature>
<dbReference type="PIRSF" id="PIRSF023956">
    <property type="entry name" value="Thiopurine_S-methyltransferase"/>
    <property type="match status" value="1"/>
</dbReference>
<dbReference type="InterPro" id="IPR025835">
    <property type="entry name" value="Thiopurine_S-MeTrfase"/>
</dbReference>
<feature type="binding site" evidence="9">
    <location>
        <position position="123"/>
    </location>
    <ligand>
        <name>S-adenosyl-L-methionine</name>
        <dbReference type="ChEBI" id="CHEBI:59789"/>
    </ligand>
</feature>
<keyword evidence="6 9" id="KW-0489">Methyltransferase</keyword>
<dbReference type="GO" id="GO:0008119">
    <property type="term" value="F:thiopurine S-methyltransferase activity"/>
    <property type="evidence" value="ECO:0007669"/>
    <property type="project" value="UniProtKB-UniRule"/>
</dbReference>
<comment type="catalytic activity">
    <reaction evidence="1 9">
        <text>S-adenosyl-L-methionine + a thiopurine = S-adenosyl-L-homocysteine + a thiopurine S-methylether.</text>
        <dbReference type="EC" id="2.1.1.67"/>
    </reaction>
</comment>
<comment type="caution">
    <text evidence="10">The sequence shown here is derived from an EMBL/GenBank/DDBJ whole genome shotgun (WGS) entry which is preliminary data.</text>
</comment>
<feature type="binding site" evidence="9">
    <location>
        <position position="66"/>
    </location>
    <ligand>
        <name>S-adenosyl-L-methionine</name>
        <dbReference type="ChEBI" id="CHEBI:59789"/>
    </ligand>
</feature>
<dbReference type="PANTHER" id="PTHR10259">
    <property type="entry name" value="THIOPURINE S-METHYLTRANSFERASE"/>
    <property type="match status" value="1"/>
</dbReference>
<evidence type="ECO:0000256" key="2">
    <source>
        <dbReference type="ARBA" id="ARBA00004496"/>
    </source>
</evidence>
<dbReference type="GO" id="GO:0005737">
    <property type="term" value="C:cytoplasm"/>
    <property type="evidence" value="ECO:0007669"/>
    <property type="project" value="UniProtKB-SubCell"/>
</dbReference>
<dbReference type="Gene3D" id="3.40.50.150">
    <property type="entry name" value="Vaccinia Virus protein VP39"/>
    <property type="match status" value="1"/>
</dbReference>
<dbReference type="RefSeq" id="WP_007616315.1">
    <property type="nucleotide sequence ID" value="NZ_BAEO01000007.1"/>
</dbReference>
<dbReference type="GO" id="GO:0032259">
    <property type="term" value="P:methylation"/>
    <property type="evidence" value="ECO:0007669"/>
    <property type="project" value="UniProtKB-KW"/>
</dbReference>
<evidence type="ECO:0000256" key="5">
    <source>
        <dbReference type="ARBA" id="ARBA00022490"/>
    </source>
</evidence>
<dbReference type="NCBIfam" id="TIGR03840">
    <property type="entry name" value="TMPT_Se_Te"/>
    <property type="match status" value="1"/>
</dbReference>
<evidence type="ECO:0000256" key="4">
    <source>
        <dbReference type="ARBA" id="ARBA00011905"/>
    </source>
</evidence>
<evidence type="ECO:0000256" key="1">
    <source>
        <dbReference type="ARBA" id="ARBA00000903"/>
    </source>
</evidence>
<dbReference type="EC" id="2.1.1.67" evidence="4 9"/>
<organism evidence="10 11">
    <name type="scientific">Paraglaciecola arctica BSs20135</name>
    <dbReference type="NCBI Taxonomy" id="493475"/>
    <lineage>
        <taxon>Bacteria</taxon>
        <taxon>Pseudomonadati</taxon>
        <taxon>Pseudomonadota</taxon>
        <taxon>Gammaproteobacteria</taxon>
        <taxon>Alteromonadales</taxon>
        <taxon>Alteromonadaceae</taxon>
        <taxon>Paraglaciecola</taxon>
    </lineage>
</organism>
<evidence type="ECO:0000313" key="10">
    <source>
        <dbReference type="EMBL" id="GAC17483.1"/>
    </source>
</evidence>
<name>K6YLH5_9ALTE</name>
<dbReference type="NCBIfam" id="NF009732">
    <property type="entry name" value="PRK13255.1"/>
    <property type="match status" value="1"/>
</dbReference>
<dbReference type="InterPro" id="IPR022474">
    <property type="entry name" value="Thiopur_S-MeTfrase_Se/Te_detox"/>
</dbReference>